<dbReference type="RefSeq" id="WP_210220934.1">
    <property type="nucleotide sequence ID" value="NZ_CP072798.1"/>
</dbReference>
<organism evidence="4 5">
    <name type="scientific">Thiothrix unzii</name>
    <dbReference type="NCBI Taxonomy" id="111769"/>
    <lineage>
        <taxon>Bacteria</taxon>
        <taxon>Pseudomonadati</taxon>
        <taxon>Pseudomonadota</taxon>
        <taxon>Gammaproteobacteria</taxon>
        <taxon>Thiotrichales</taxon>
        <taxon>Thiotrichaceae</taxon>
        <taxon>Thiothrix</taxon>
    </lineage>
</organism>
<evidence type="ECO:0000259" key="1">
    <source>
        <dbReference type="Pfam" id="PF18739"/>
    </source>
</evidence>
<dbReference type="EMBL" id="CP072798">
    <property type="protein sequence ID" value="QTR55487.1"/>
    <property type="molecule type" value="Genomic_DNA"/>
</dbReference>
<geneLocation type="plasmid" evidence="4 5">
    <name>pTunz6</name>
</geneLocation>
<protein>
    <recommendedName>
        <fullName evidence="6">ApeA N-terminal domain-containing protein</fullName>
    </recommendedName>
</protein>
<accession>A0A975FCR5</accession>
<evidence type="ECO:0008006" key="6">
    <source>
        <dbReference type="Google" id="ProtNLM"/>
    </source>
</evidence>
<evidence type="ECO:0000313" key="4">
    <source>
        <dbReference type="EMBL" id="QTR55487.1"/>
    </source>
</evidence>
<keyword evidence="5" id="KW-1185">Reference proteome</keyword>
<dbReference type="EMBL" id="CP072798">
    <property type="protein sequence ID" value="QTR55480.1"/>
    <property type="molecule type" value="Genomic_DNA"/>
</dbReference>
<sequence length="462" mass="53177">MRINNTYIKTGYFWLPNNSEKKIPGVLTIKNGGGIELEVIDLFKDNIKSLNGEDDFNRIIGHIEDDGLVTLDDCFYTTKSISFGGISKSKICINKVLSGVAYDAQEEVTFESLSFSVDCFNEWVSISGIKVENNWETNTTSINYSPPENIKIYLNNGMSLEIYFSYTLPTASNVSEVKITQNALFKIKSTFPTPLNKFIEIAHKLTNLMCFAIDDIVTLQDVTATSLEIYREYSNGKKHLIPIKVYYKSIPFTEKAVKKSWHQMLFVFNTIKSNFQDVVNNWLDAYEVIDPALNLYFSVKTGSQKYIDSQFLSLVQGLETYHRRTNSDTIMHSSEFDNLVSTLVDFCPESHKEWLQGRLKHGNEINLGQRIKKTIEPFKSLFGNSKDRNKLIRKIVDTRNYLTHYSKELRDSAATDDELWIICQKMEVILQLHFLKVIGFNDSEIHDVVQNSRPMHYKLKEI</sequence>
<dbReference type="InterPro" id="IPR041223">
    <property type="entry name" value="ApeA_NTD"/>
</dbReference>
<proteinExistence type="predicted"/>
<dbReference type="InterPro" id="IPR041229">
    <property type="entry name" value="HEPN_Apea"/>
</dbReference>
<gene>
    <name evidence="4" type="ORF">J9260_18410</name>
    <name evidence="3" type="ORF">J9260_18450</name>
</gene>
<evidence type="ECO:0000313" key="5">
    <source>
        <dbReference type="Proteomes" id="UP000672009"/>
    </source>
</evidence>
<keyword evidence="4" id="KW-0614">Plasmid</keyword>
<dbReference type="KEGG" id="tun:J9260_18450"/>
<feature type="domain" description="ApeA N-terminal" evidence="2">
    <location>
        <begin position="10"/>
        <end position="282"/>
    </location>
</feature>
<dbReference type="KEGG" id="tun:J9260_18410"/>
<feature type="domain" description="Apea-like HEPN" evidence="1">
    <location>
        <begin position="312"/>
        <end position="443"/>
    </location>
</feature>
<dbReference type="Pfam" id="PF18862">
    <property type="entry name" value="ApeA_NTD1"/>
    <property type="match status" value="1"/>
</dbReference>
<name>A0A975FCR5_9GAMM</name>
<evidence type="ECO:0000313" key="3">
    <source>
        <dbReference type="EMBL" id="QTR55480.1"/>
    </source>
</evidence>
<dbReference type="Proteomes" id="UP000672009">
    <property type="component" value="Plasmid pTunz6"/>
</dbReference>
<dbReference type="AlphaFoldDB" id="A0A975FCR5"/>
<evidence type="ECO:0000259" key="2">
    <source>
        <dbReference type="Pfam" id="PF18862"/>
    </source>
</evidence>
<dbReference type="Pfam" id="PF18739">
    <property type="entry name" value="HEPN_Apea"/>
    <property type="match status" value="1"/>
</dbReference>
<reference evidence="4" key="1">
    <citation type="submission" date="2021-04" db="EMBL/GenBank/DDBJ databases">
        <title>Genomics, taxonomy and metabolism of representatives of sulfur bacteria of the genus Thiothrix: Thiothrix fructosivorans QT, Thiothrix unzii A1T and three new species, Thiothrix subterranea sp. nov., Thiothrix litoralis sp. nov. and 'Candidatus Thiothrix anitrata' sp. nov.</title>
        <authorList>
            <person name="Ravin N.V."/>
            <person name="Smolyakov D."/>
            <person name="Rudenko T.S."/>
            <person name="Mardanov A.V."/>
            <person name="Beletsky A.V."/>
            <person name="Markov N.D."/>
            <person name="Fomenkov A.I."/>
            <person name="Roberts R.J."/>
            <person name="Karnachuk O.V."/>
            <person name="Novikov A."/>
            <person name="Grabovich M.Y."/>
        </authorList>
    </citation>
    <scope>NUCLEOTIDE SEQUENCE</scope>
    <source>
        <strain evidence="4">A1</strain>
        <plasmid evidence="4">pTunz6</plasmid>
    </source>
</reference>